<protein>
    <submittedName>
        <fullName evidence="1">Ac52</fullName>
    </submittedName>
</protein>
<sequence>MTWPYSNDLKLIEAYLKYSQLYQNCKKDYKHFLFKLWLQEVSFDNNNNNNNNNDNDNNDNNSKIITPFENFTTFCQMCGCTTIINNFMCCNKCLFPALETENDVILEKQQLFTFALLSICYYRHKKTIIDKQEQYCCKRVWLKRLQITWKTASTPFVCYFAKTLICMQCRVDNFIKFKNFDCEKELKIFNENFFCINCLFPLFDRLIFIPSLYR</sequence>
<name>A0A2L0WU61_9ABAC</name>
<accession>A0A2L0WU61</accession>
<evidence type="ECO:0000313" key="1">
    <source>
        <dbReference type="EMBL" id="AVA31182.1"/>
    </source>
</evidence>
<keyword evidence="2" id="KW-1185">Reference proteome</keyword>
<proteinExistence type="predicted"/>
<dbReference type="EMBL" id="MF143631">
    <property type="protein sequence ID" value="AVA31182.1"/>
    <property type="molecule type" value="Genomic_DNA"/>
</dbReference>
<reference evidence="1 2" key="1">
    <citation type="journal article" date="2018" name="PLoS ONE">
        <title>Genome analysis of a novel Group I alphabaculovirus obtained from Oxyplax ochracea.</title>
        <authorList>
            <person name="Wang J."/>
            <person name="Hou D."/>
            <person name="Wang Q."/>
            <person name="Kuang W."/>
            <person name="Zhang L."/>
            <person name="Li J."/>
            <person name="Shen S."/>
            <person name="Deng F."/>
            <person name="Wang H."/>
            <person name="Hu Z."/>
            <person name="Wang M."/>
        </authorList>
    </citation>
    <scope>NUCLEOTIDE SEQUENCE [LARGE SCALE GENOMIC DNA]</scope>
    <source>
        <strain evidence="1">435</strain>
    </source>
</reference>
<gene>
    <name evidence="1" type="ORF">Oxoc_ORF83</name>
</gene>
<dbReference type="InterPro" id="IPR020201">
    <property type="entry name" value="AcMNPV_Orf52"/>
</dbReference>
<organism evidence="1 2">
    <name type="scientific">Oxyplax ochracea nucleopolyhedrovirus</name>
    <dbReference type="NCBI Taxonomy" id="2083176"/>
    <lineage>
        <taxon>Viruses</taxon>
        <taxon>Viruses incertae sedis</taxon>
        <taxon>Naldaviricetes</taxon>
        <taxon>Lefavirales</taxon>
        <taxon>Baculoviridae</taxon>
        <taxon>Alphabaculovirus</taxon>
        <taxon>Alphabaculovirus oxochraceae</taxon>
    </lineage>
</organism>
<dbReference type="Pfam" id="PF11077">
    <property type="entry name" value="DUF2616"/>
    <property type="match status" value="1"/>
</dbReference>
<evidence type="ECO:0000313" key="2">
    <source>
        <dbReference type="Proteomes" id="UP000297028"/>
    </source>
</evidence>
<dbReference type="Proteomes" id="UP000297028">
    <property type="component" value="Segment"/>
</dbReference>